<keyword evidence="6" id="KW-0934">Plastid</keyword>
<evidence type="ECO:0000256" key="7">
    <source>
        <dbReference type="ARBA" id="ARBA00023243"/>
    </source>
</evidence>
<comment type="function">
    <text evidence="1">The light-harvesting complex (LHC) functions as a light receptor, it captures and delivers excitation energy to photosystems with which it is closely associated. Energy is transferred from the carotenoid and chlorophyll C (or B) to chlorophyll A and the photosynthetic reaction centers where it is used to synthesize ATP and reducing power.</text>
</comment>
<keyword evidence="9" id="KW-0157">Chromophore</keyword>
<comment type="subunit">
    <text evidence="8">The LHC complex of chromophytic algae is composed of fucoxanthin, chlorophyll A and C bound non-covalently by fucoxanthin chlorophyll proteins (FCPs). The ratio of the pigments in LHC; fucoxanthin: chlorophyll C: chlorophyll A; (0.6-1): (0.1-0.3): (1).</text>
</comment>
<feature type="binding site" evidence="9">
    <location>
        <position position="86"/>
    </location>
    <ligand>
        <name>chlorophyll a</name>
        <dbReference type="ChEBI" id="CHEBI:58416"/>
        <label>1</label>
    </ligand>
</feature>
<organism evidence="11 12">
    <name type="scientific">Nitzschia inconspicua</name>
    <dbReference type="NCBI Taxonomy" id="303405"/>
    <lineage>
        <taxon>Eukaryota</taxon>
        <taxon>Sar</taxon>
        <taxon>Stramenopiles</taxon>
        <taxon>Ochrophyta</taxon>
        <taxon>Bacillariophyta</taxon>
        <taxon>Bacillariophyceae</taxon>
        <taxon>Bacillariophycidae</taxon>
        <taxon>Bacillariales</taxon>
        <taxon>Bacillariaceae</taxon>
        <taxon>Nitzschia</taxon>
    </lineage>
</organism>
<evidence type="ECO:0000313" key="12">
    <source>
        <dbReference type="Proteomes" id="UP000693970"/>
    </source>
</evidence>
<keyword evidence="12" id="KW-1185">Reference proteome</keyword>
<gene>
    <name evidence="11" type="ORF">IV203_035575</name>
</gene>
<accession>A0A9K3PV41</accession>
<dbReference type="Proteomes" id="UP000693970">
    <property type="component" value="Unassembled WGS sequence"/>
</dbReference>
<dbReference type="EMBL" id="JAGRRH010000013">
    <property type="protein sequence ID" value="KAG7360476.1"/>
    <property type="molecule type" value="Genomic_DNA"/>
</dbReference>
<evidence type="ECO:0000256" key="2">
    <source>
        <dbReference type="ARBA" id="ARBA00004229"/>
    </source>
</evidence>
<keyword evidence="9" id="KW-0148">Chlorophyll</keyword>
<feature type="binding site" evidence="9">
    <location>
        <position position="210"/>
    </location>
    <ligand>
        <name>chlorophyll a</name>
        <dbReference type="ChEBI" id="CHEBI:58416"/>
        <label>1</label>
    </ligand>
</feature>
<feature type="binding site" evidence="9">
    <location>
        <position position="198"/>
    </location>
    <ligand>
        <name>chlorophyll a</name>
        <dbReference type="ChEBI" id="CHEBI:58416"/>
        <label>1</label>
    </ligand>
</feature>
<reference evidence="11" key="2">
    <citation type="submission" date="2021-04" db="EMBL/GenBank/DDBJ databases">
        <authorList>
            <person name="Podell S."/>
        </authorList>
    </citation>
    <scope>NUCLEOTIDE SEQUENCE</scope>
    <source>
        <strain evidence="11">Hildebrandi</strain>
    </source>
</reference>
<evidence type="ECO:0000256" key="6">
    <source>
        <dbReference type="ARBA" id="ARBA00022640"/>
    </source>
</evidence>
<name>A0A9K3PV41_9STRA</name>
<evidence type="ECO:0000256" key="10">
    <source>
        <dbReference type="SAM" id="SignalP"/>
    </source>
</evidence>
<feature type="binding site" evidence="9">
    <location>
        <position position="196"/>
    </location>
    <ligand>
        <name>chlorophyll a</name>
        <dbReference type="ChEBI" id="CHEBI:58416"/>
        <label>1</label>
    </ligand>
</feature>
<evidence type="ECO:0000256" key="9">
    <source>
        <dbReference type="PIRSR" id="PIRSR601344-1"/>
    </source>
</evidence>
<comment type="caution">
    <text evidence="11">The sequence shown here is derived from an EMBL/GenBank/DDBJ whole genome shotgun (WGS) entry which is preliminary data.</text>
</comment>
<dbReference type="AlphaFoldDB" id="A0A9K3PV41"/>
<evidence type="ECO:0000256" key="5">
    <source>
        <dbReference type="ARBA" id="ARBA00022531"/>
    </source>
</evidence>
<sequence length="229" mass="24854">MKFTAPLVSIAAIMAASTSAFTAPTTKTMPSTQLKMSDKAIADKSQSLPWLDRPEALDGTYQGDVGFDPFGFAKNKEDLRLYREAEIKHARLAMLAAVGWPISELLDRTLANAFGWQTIVDATDRAPSVLNGGLGKISPVYWAGVITIAAAIDLIQLQKSRNNPTYTPGNLNFDPLGLYPADKEGQDQMKLAEIKNGRVAMLAITAFALQEAVTHMGVIDNPFFIHSLN</sequence>
<evidence type="ECO:0000256" key="3">
    <source>
        <dbReference type="ARBA" id="ARBA00005933"/>
    </source>
</evidence>
<feature type="binding site" description="axial binding residue" evidence="9">
    <location>
        <position position="91"/>
    </location>
    <ligand>
        <name>chlorophyll b</name>
        <dbReference type="ChEBI" id="CHEBI:61721"/>
        <label>1</label>
    </ligand>
    <ligandPart>
        <name>Mg</name>
        <dbReference type="ChEBI" id="CHEBI:25107"/>
    </ligandPart>
</feature>
<evidence type="ECO:0000256" key="1">
    <source>
        <dbReference type="ARBA" id="ARBA00004022"/>
    </source>
</evidence>
<dbReference type="GO" id="GO:0016168">
    <property type="term" value="F:chlorophyll binding"/>
    <property type="evidence" value="ECO:0007669"/>
    <property type="project" value="UniProtKB-KW"/>
</dbReference>
<dbReference type="Pfam" id="PF00504">
    <property type="entry name" value="Chloroa_b-bind"/>
    <property type="match status" value="1"/>
</dbReference>
<dbReference type="GO" id="GO:0016020">
    <property type="term" value="C:membrane"/>
    <property type="evidence" value="ECO:0007669"/>
    <property type="project" value="InterPro"/>
</dbReference>
<dbReference type="GO" id="GO:0030076">
    <property type="term" value="C:light-harvesting complex"/>
    <property type="evidence" value="ECO:0007669"/>
    <property type="project" value="UniProtKB-KW"/>
</dbReference>
<keyword evidence="4" id="KW-0150">Chloroplast</keyword>
<dbReference type="InterPro" id="IPR022796">
    <property type="entry name" value="Chloroa_b-bind"/>
</dbReference>
<dbReference type="PANTHER" id="PTHR21649">
    <property type="entry name" value="CHLOROPHYLL A/B BINDING PROTEIN"/>
    <property type="match status" value="1"/>
</dbReference>
<reference evidence="11" key="1">
    <citation type="journal article" date="2021" name="Sci. Rep.">
        <title>Diploid genomic architecture of Nitzschia inconspicua, an elite biomass production diatom.</title>
        <authorList>
            <person name="Oliver A."/>
            <person name="Podell S."/>
            <person name="Pinowska A."/>
            <person name="Traller J.C."/>
            <person name="Smith S.R."/>
            <person name="McClure R."/>
            <person name="Beliaev A."/>
            <person name="Bohutskyi P."/>
            <person name="Hill E.A."/>
            <person name="Rabines A."/>
            <person name="Zheng H."/>
            <person name="Allen L.Z."/>
            <person name="Kuo A."/>
            <person name="Grigoriev I.V."/>
            <person name="Allen A.E."/>
            <person name="Hazlebeck D."/>
            <person name="Allen E.E."/>
        </authorList>
    </citation>
    <scope>NUCLEOTIDE SEQUENCE</scope>
    <source>
        <strain evidence="11">Hildebrandi</strain>
    </source>
</reference>
<evidence type="ECO:0000313" key="11">
    <source>
        <dbReference type="EMBL" id="KAG7360476.1"/>
    </source>
</evidence>
<keyword evidence="5" id="KW-0602">Photosynthesis</keyword>
<dbReference type="OrthoDB" id="423598at2759"/>
<feature type="signal peptide" evidence="10">
    <location>
        <begin position="1"/>
        <end position="20"/>
    </location>
</feature>
<keyword evidence="10" id="KW-0732">Signal</keyword>
<dbReference type="InterPro" id="IPR001344">
    <property type="entry name" value="Chloro_AB-bd_pln"/>
</dbReference>
<evidence type="ECO:0000256" key="8">
    <source>
        <dbReference type="ARBA" id="ARBA00044011"/>
    </source>
</evidence>
<protein>
    <submittedName>
        <fullName evidence="11">Fucoxanthin chlorophyll a/c protein</fullName>
    </submittedName>
</protein>
<dbReference type="GO" id="GO:0009507">
    <property type="term" value="C:chloroplast"/>
    <property type="evidence" value="ECO:0007669"/>
    <property type="project" value="UniProtKB-SubCell"/>
</dbReference>
<proteinExistence type="inferred from homology"/>
<comment type="subcellular location">
    <subcellularLocation>
        <location evidence="2">Plastid</location>
        <location evidence="2">Chloroplast</location>
    </subcellularLocation>
</comment>
<dbReference type="GO" id="GO:0009765">
    <property type="term" value="P:photosynthesis, light harvesting"/>
    <property type="evidence" value="ECO:0007669"/>
    <property type="project" value="InterPro"/>
</dbReference>
<feature type="chain" id="PRO_5039885663" evidence="10">
    <location>
        <begin position="21"/>
        <end position="229"/>
    </location>
</feature>
<evidence type="ECO:0000256" key="4">
    <source>
        <dbReference type="ARBA" id="ARBA00022528"/>
    </source>
</evidence>
<feature type="binding site" evidence="9">
    <location>
        <position position="89"/>
    </location>
    <ligand>
        <name>chlorophyll a</name>
        <dbReference type="ChEBI" id="CHEBI:58416"/>
        <label>1</label>
    </ligand>
</feature>
<feature type="binding site" evidence="9">
    <location>
        <position position="193"/>
    </location>
    <ligand>
        <name>chlorophyll a</name>
        <dbReference type="ChEBI" id="CHEBI:58416"/>
        <label>1</label>
    </ligand>
</feature>
<keyword evidence="7" id="KW-0437">Light-harvesting polypeptide</keyword>
<comment type="similarity">
    <text evidence="3">Belongs to the fucoxanthin chlorophyll protein family.</text>
</comment>